<sequence>MFTSCTALSDTSFVPTIVLPATLVSLPLEIDTPSAEIMLPCESVVVVSLELDTSLPLTTLLWLCCSCELST</sequence>
<organism evidence="1 2">
    <name type="scientific">Paraburkholderia ultramafica</name>
    <dbReference type="NCBI Taxonomy" id="1544867"/>
    <lineage>
        <taxon>Bacteria</taxon>
        <taxon>Pseudomonadati</taxon>
        <taxon>Pseudomonadota</taxon>
        <taxon>Betaproteobacteria</taxon>
        <taxon>Burkholderiales</taxon>
        <taxon>Burkholderiaceae</taxon>
        <taxon>Paraburkholderia</taxon>
    </lineage>
</organism>
<keyword evidence="2" id="KW-1185">Reference proteome</keyword>
<protein>
    <submittedName>
        <fullName evidence="1">Uncharacterized protein</fullName>
    </submittedName>
</protein>
<dbReference type="Proteomes" id="UP000494365">
    <property type="component" value="Unassembled WGS sequence"/>
</dbReference>
<dbReference type="EMBL" id="CADIKK010000099">
    <property type="protein sequence ID" value="CAB3810188.1"/>
    <property type="molecule type" value="Genomic_DNA"/>
</dbReference>
<accession>A0A6S7BS19</accession>
<evidence type="ECO:0000313" key="1">
    <source>
        <dbReference type="EMBL" id="CAB3810188.1"/>
    </source>
</evidence>
<evidence type="ECO:0000313" key="2">
    <source>
        <dbReference type="Proteomes" id="UP000494365"/>
    </source>
</evidence>
<proteinExistence type="predicted"/>
<reference evidence="1 2" key="1">
    <citation type="submission" date="2020-04" db="EMBL/GenBank/DDBJ databases">
        <authorList>
            <person name="De Canck E."/>
        </authorList>
    </citation>
    <scope>NUCLEOTIDE SEQUENCE [LARGE SCALE GENOMIC DNA]</scope>
    <source>
        <strain evidence="1 2">LMG 28614</strain>
    </source>
</reference>
<dbReference type="AlphaFoldDB" id="A0A6S7BS19"/>
<gene>
    <name evidence="1" type="ORF">LMG28614_07220</name>
</gene>
<name>A0A6S7BS19_9BURK</name>